<feature type="region of interest" description="Disordered" evidence="4">
    <location>
        <begin position="109"/>
        <end position="130"/>
    </location>
</feature>
<comment type="similarity">
    <text evidence="2">Belongs to the AMY1 family.</text>
</comment>
<keyword evidence="3" id="KW-0539">Nucleus</keyword>
<name>A0ABD3P3L5_9STRA</name>
<evidence type="ECO:0000313" key="5">
    <source>
        <dbReference type="EMBL" id="KAL3782329.1"/>
    </source>
</evidence>
<feature type="compositionally biased region" description="Basic and acidic residues" evidence="4">
    <location>
        <begin position="109"/>
        <end position="122"/>
    </location>
</feature>
<sequence>MSYQSPEQRKDEFRRYLEKSGAIESLTTVLVGLYEESDRPLESTEYIRRCLTDASSGSSRSADDSADGGNVNSISAENGRLKKENEELKEKITQLTKTIDTLNSNLKHVRAEAKSSREEIKKLKSKGGSS</sequence>
<protein>
    <recommendedName>
        <fullName evidence="7">C-myc binding protein</fullName>
    </recommendedName>
</protein>
<dbReference type="EMBL" id="JALLPJ020000811">
    <property type="protein sequence ID" value="KAL3782329.1"/>
    <property type="molecule type" value="Genomic_DNA"/>
</dbReference>
<evidence type="ECO:0000313" key="6">
    <source>
        <dbReference type="Proteomes" id="UP001530400"/>
    </source>
</evidence>
<keyword evidence="6" id="KW-1185">Reference proteome</keyword>
<gene>
    <name evidence="5" type="ORF">ACHAWO_011258</name>
</gene>
<dbReference type="AlphaFoldDB" id="A0ABD3P3L5"/>
<feature type="region of interest" description="Disordered" evidence="4">
    <location>
        <begin position="52"/>
        <end position="85"/>
    </location>
</feature>
<comment type="subcellular location">
    <subcellularLocation>
        <location evidence="1">Nucleus</location>
    </subcellularLocation>
</comment>
<dbReference type="InterPro" id="IPR026060">
    <property type="entry name" value="AMY1"/>
</dbReference>
<evidence type="ECO:0000256" key="2">
    <source>
        <dbReference type="ARBA" id="ARBA00009389"/>
    </source>
</evidence>
<accession>A0ABD3P3L5</accession>
<dbReference type="PANTHER" id="PTHR13168:SF0">
    <property type="entry name" value="C-MYC-BINDING PROTEIN"/>
    <property type="match status" value="1"/>
</dbReference>
<dbReference type="PRINTS" id="PR02028">
    <property type="entry name" value="CMYCBINDINGP"/>
</dbReference>
<proteinExistence type="inferred from homology"/>
<evidence type="ECO:0000256" key="3">
    <source>
        <dbReference type="ARBA" id="ARBA00023242"/>
    </source>
</evidence>
<dbReference type="PANTHER" id="PTHR13168">
    <property type="entry name" value="ASSOCIATE OF C-MYC AMY-1"/>
    <property type="match status" value="1"/>
</dbReference>
<reference evidence="5 6" key="1">
    <citation type="submission" date="2024-10" db="EMBL/GenBank/DDBJ databases">
        <title>Updated reference genomes for cyclostephanoid diatoms.</title>
        <authorList>
            <person name="Roberts W.R."/>
            <person name="Alverson A.J."/>
        </authorList>
    </citation>
    <scope>NUCLEOTIDE SEQUENCE [LARGE SCALE GENOMIC DNA]</scope>
    <source>
        <strain evidence="5 6">AJA010-31</strain>
    </source>
</reference>
<evidence type="ECO:0008006" key="7">
    <source>
        <dbReference type="Google" id="ProtNLM"/>
    </source>
</evidence>
<comment type="caution">
    <text evidence="5">The sequence shown here is derived from an EMBL/GenBank/DDBJ whole genome shotgun (WGS) entry which is preliminary data.</text>
</comment>
<organism evidence="5 6">
    <name type="scientific">Cyclotella atomus</name>
    <dbReference type="NCBI Taxonomy" id="382360"/>
    <lineage>
        <taxon>Eukaryota</taxon>
        <taxon>Sar</taxon>
        <taxon>Stramenopiles</taxon>
        <taxon>Ochrophyta</taxon>
        <taxon>Bacillariophyta</taxon>
        <taxon>Coscinodiscophyceae</taxon>
        <taxon>Thalassiosirophycidae</taxon>
        <taxon>Stephanodiscales</taxon>
        <taxon>Stephanodiscaceae</taxon>
        <taxon>Cyclotella</taxon>
    </lineage>
</organism>
<dbReference type="Gene3D" id="1.20.5.340">
    <property type="match status" value="1"/>
</dbReference>
<evidence type="ECO:0000256" key="1">
    <source>
        <dbReference type="ARBA" id="ARBA00004123"/>
    </source>
</evidence>
<evidence type="ECO:0000256" key="4">
    <source>
        <dbReference type="SAM" id="MobiDB-lite"/>
    </source>
</evidence>
<dbReference type="GO" id="GO:0005634">
    <property type="term" value="C:nucleus"/>
    <property type="evidence" value="ECO:0007669"/>
    <property type="project" value="UniProtKB-SubCell"/>
</dbReference>
<dbReference type="Proteomes" id="UP001530400">
    <property type="component" value="Unassembled WGS sequence"/>
</dbReference>